<feature type="signal peptide" evidence="2">
    <location>
        <begin position="1"/>
        <end position="21"/>
    </location>
</feature>
<feature type="compositionally biased region" description="Polar residues" evidence="1">
    <location>
        <begin position="201"/>
        <end position="215"/>
    </location>
</feature>
<evidence type="ECO:0000259" key="3">
    <source>
        <dbReference type="PROSITE" id="PS51029"/>
    </source>
</evidence>
<organism evidence="4 5">
    <name type="scientific">Sitophilus oryzae</name>
    <name type="common">Rice weevil</name>
    <name type="synonym">Curculio oryzae</name>
    <dbReference type="NCBI Taxonomy" id="7048"/>
    <lineage>
        <taxon>Eukaryota</taxon>
        <taxon>Metazoa</taxon>
        <taxon>Ecdysozoa</taxon>
        <taxon>Arthropoda</taxon>
        <taxon>Hexapoda</taxon>
        <taxon>Insecta</taxon>
        <taxon>Pterygota</taxon>
        <taxon>Neoptera</taxon>
        <taxon>Endopterygota</taxon>
        <taxon>Coleoptera</taxon>
        <taxon>Polyphaga</taxon>
        <taxon>Cucujiformia</taxon>
        <taxon>Curculionidae</taxon>
        <taxon>Dryophthorinae</taxon>
        <taxon>Sitophilus</taxon>
    </lineage>
</organism>
<evidence type="ECO:0000256" key="2">
    <source>
        <dbReference type="SAM" id="SignalP"/>
    </source>
</evidence>
<keyword evidence="4" id="KW-1185">Reference proteome</keyword>
<dbReference type="Proteomes" id="UP000504635">
    <property type="component" value="Unplaced"/>
</dbReference>
<dbReference type="FunCoup" id="A0A6J2YFI0">
    <property type="interactions" value="86"/>
</dbReference>
<dbReference type="GO" id="GO:0005634">
    <property type="term" value="C:nucleus"/>
    <property type="evidence" value="ECO:0007669"/>
    <property type="project" value="TreeGrafter"/>
</dbReference>
<feature type="chain" id="PRO_5026824653" evidence="2">
    <location>
        <begin position="22"/>
        <end position="309"/>
    </location>
</feature>
<dbReference type="PANTHER" id="PTHR12243">
    <property type="entry name" value="MADF DOMAIN TRANSCRIPTION FACTOR"/>
    <property type="match status" value="1"/>
</dbReference>
<dbReference type="AlphaFoldDB" id="A0A6J2YFI0"/>
<evidence type="ECO:0000313" key="5">
    <source>
        <dbReference type="RefSeq" id="XP_030762713.1"/>
    </source>
</evidence>
<accession>A0A6J2YFI0</accession>
<dbReference type="GO" id="GO:0006357">
    <property type="term" value="P:regulation of transcription by RNA polymerase II"/>
    <property type="evidence" value="ECO:0007669"/>
    <property type="project" value="TreeGrafter"/>
</dbReference>
<dbReference type="OrthoDB" id="6703957at2759"/>
<dbReference type="GeneID" id="115887431"/>
<reference evidence="5" key="1">
    <citation type="submission" date="2025-08" db="UniProtKB">
        <authorList>
            <consortium name="RefSeq"/>
        </authorList>
    </citation>
    <scope>IDENTIFICATION</scope>
    <source>
        <tissue evidence="5">Gonads</tissue>
    </source>
</reference>
<dbReference type="InterPro" id="IPR039353">
    <property type="entry name" value="TF_Adf1"/>
</dbReference>
<dbReference type="PANTHER" id="PTHR12243:SF60">
    <property type="entry name" value="SI:CH211-15D5.12-RELATED"/>
    <property type="match status" value="1"/>
</dbReference>
<dbReference type="InterPro" id="IPR006578">
    <property type="entry name" value="MADF-dom"/>
</dbReference>
<sequence>MFRSGSGFVLWLHLGFTLVGRFPFFKMSFEEGILIENIQNFPCIWNTKDKEYRNSLVVQNAWKSISFIMEESVESCQEAWKSLRSKYIRERKLITSMPSGSAAYSGNWPLFKSLNFLAPVIQTRRTSGNVKKQCQDKTPLNFPSPNLWTTTMVVRKDGSLVEETPVESQEEYLEETEDRYADSDDTSLNTVVLDRVPSPHESVTASRSSTPSVSLISHKPKTTKQGFKRKILESPSMDKLLEKCCNVGESINDFIKQSSGDIKKEIGNDNYYFALSLAESLSKIKSEKKLLKIKSKILLLLADELEDDD</sequence>
<dbReference type="SMART" id="SM00595">
    <property type="entry name" value="MADF"/>
    <property type="match status" value="1"/>
</dbReference>
<proteinExistence type="predicted"/>
<dbReference type="PROSITE" id="PS51029">
    <property type="entry name" value="MADF"/>
    <property type="match status" value="1"/>
</dbReference>
<evidence type="ECO:0000313" key="4">
    <source>
        <dbReference type="Proteomes" id="UP000504635"/>
    </source>
</evidence>
<dbReference type="KEGG" id="soy:115887431"/>
<protein>
    <submittedName>
        <fullName evidence="5">Uncharacterized protein LOC115887431</fullName>
    </submittedName>
</protein>
<feature type="region of interest" description="Disordered" evidence="1">
    <location>
        <begin position="197"/>
        <end position="217"/>
    </location>
</feature>
<dbReference type="Pfam" id="PF10545">
    <property type="entry name" value="MADF_DNA_bdg"/>
    <property type="match status" value="1"/>
</dbReference>
<keyword evidence="2" id="KW-0732">Signal</keyword>
<name>A0A6J2YFI0_SITOR</name>
<gene>
    <name evidence="5" type="primary">LOC115887431</name>
</gene>
<dbReference type="RefSeq" id="XP_030762713.1">
    <property type="nucleotide sequence ID" value="XM_030906853.1"/>
</dbReference>
<dbReference type="InParanoid" id="A0A6J2YFI0"/>
<dbReference type="GO" id="GO:0005667">
    <property type="term" value="C:transcription regulator complex"/>
    <property type="evidence" value="ECO:0007669"/>
    <property type="project" value="TreeGrafter"/>
</dbReference>
<feature type="domain" description="MADF" evidence="3">
    <location>
        <begin position="33"/>
        <end position="122"/>
    </location>
</feature>
<evidence type="ECO:0000256" key="1">
    <source>
        <dbReference type="SAM" id="MobiDB-lite"/>
    </source>
</evidence>